<dbReference type="OrthoDB" id="9806880at2"/>
<evidence type="ECO:0000256" key="5">
    <source>
        <dbReference type="ARBA" id="ARBA00023315"/>
    </source>
</evidence>
<dbReference type="InterPro" id="IPR002123">
    <property type="entry name" value="Plipid/glycerol_acylTrfase"/>
</dbReference>
<protein>
    <submittedName>
        <fullName evidence="8">1-acyl-sn-glycerol-3-phosphate acyltransferase</fullName>
    </submittedName>
</protein>
<feature type="domain" description="Phospholipid/glycerol acyltransferase" evidence="7">
    <location>
        <begin position="67"/>
        <end position="179"/>
    </location>
</feature>
<keyword evidence="9" id="KW-1185">Reference proteome</keyword>
<proteinExistence type="predicted"/>
<evidence type="ECO:0000313" key="9">
    <source>
        <dbReference type="Proteomes" id="UP000554144"/>
    </source>
</evidence>
<comment type="caution">
    <text evidence="8">The sequence shown here is derived from an EMBL/GenBank/DDBJ whole genome shotgun (WGS) entry which is preliminary data.</text>
</comment>
<dbReference type="SMART" id="SM00563">
    <property type="entry name" value="PlsC"/>
    <property type="match status" value="1"/>
</dbReference>
<dbReference type="PANTHER" id="PTHR10434">
    <property type="entry name" value="1-ACYL-SN-GLYCEROL-3-PHOSPHATE ACYLTRANSFERASE"/>
    <property type="match status" value="1"/>
</dbReference>
<dbReference type="AlphaFoldDB" id="A0A853GTJ2"/>
<evidence type="ECO:0000256" key="3">
    <source>
        <dbReference type="ARBA" id="ARBA00022679"/>
    </source>
</evidence>
<dbReference type="RefSeq" id="WP_130038709.1">
    <property type="nucleotide sequence ID" value="NZ_JACCEV010000001.1"/>
</dbReference>
<keyword evidence="6" id="KW-1133">Transmembrane helix</keyword>
<accession>A0A853GTJ2</accession>
<dbReference type="Proteomes" id="UP000554144">
    <property type="component" value="Unassembled WGS sequence"/>
</dbReference>
<reference evidence="8 9" key="1">
    <citation type="submission" date="2020-07" db="EMBL/GenBank/DDBJ databases">
        <title>Taxonomic revisions and descriptions of new bacterial species based on genomic comparisons in the high-G+C-content subgroup of the family Alcaligenaceae.</title>
        <authorList>
            <person name="Szabo A."/>
            <person name="Felfoldi T."/>
        </authorList>
    </citation>
    <scope>NUCLEOTIDE SEQUENCE [LARGE SCALE GENOMIC DNA]</scope>
    <source>
        <strain evidence="8 9">DSM 25667</strain>
    </source>
</reference>
<keyword evidence="4" id="KW-0443">Lipid metabolism</keyword>
<keyword evidence="2" id="KW-0444">Lipid biosynthesis</keyword>
<feature type="transmembrane region" description="Helical" evidence="6">
    <location>
        <begin position="6"/>
        <end position="31"/>
    </location>
</feature>
<organism evidence="8 9">
    <name type="scientific">Pollutimonas harenae</name>
    <dbReference type="NCBI Taxonomy" id="657015"/>
    <lineage>
        <taxon>Bacteria</taxon>
        <taxon>Pseudomonadati</taxon>
        <taxon>Pseudomonadota</taxon>
        <taxon>Betaproteobacteria</taxon>
        <taxon>Burkholderiales</taxon>
        <taxon>Alcaligenaceae</taxon>
        <taxon>Pollutimonas</taxon>
    </lineage>
</organism>
<evidence type="ECO:0000256" key="4">
    <source>
        <dbReference type="ARBA" id="ARBA00023098"/>
    </source>
</evidence>
<comment type="pathway">
    <text evidence="1">Lipid metabolism.</text>
</comment>
<dbReference type="Pfam" id="PF01553">
    <property type="entry name" value="Acyltransferase"/>
    <property type="match status" value="1"/>
</dbReference>
<name>A0A853GTJ2_9BURK</name>
<evidence type="ECO:0000256" key="6">
    <source>
        <dbReference type="SAM" id="Phobius"/>
    </source>
</evidence>
<dbReference type="SUPFAM" id="SSF69593">
    <property type="entry name" value="Glycerol-3-phosphate (1)-acyltransferase"/>
    <property type="match status" value="1"/>
</dbReference>
<keyword evidence="6" id="KW-0472">Membrane</keyword>
<gene>
    <name evidence="8" type="ORF">H0A62_00645</name>
</gene>
<evidence type="ECO:0000256" key="2">
    <source>
        <dbReference type="ARBA" id="ARBA00022516"/>
    </source>
</evidence>
<sequence length="250" mass="27653">MGILLFLLRVSCVAILILFGLLLVVLVFPVASLQIRTAMSLYWSRLLMRVCGVKVRVRGEPLRTGAVLWVVNHVSWVDIFVLNSIRSTAFVAKSEIRRWPMIGWLVAGAGTVFIERGNRNAIRAVAEQMKGRFSQGEVVGLFPEGTTSSGFDVGPFHSSLFDAALRAHVDVQPVALRFFHRGQRSDYNAFVGEQNLLQNLWYLLGTTGVVVDVAFLEAMSADTCEQMGRSQVAARAHHVIRQAVIGKADQ</sequence>
<evidence type="ECO:0000256" key="1">
    <source>
        <dbReference type="ARBA" id="ARBA00005189"/>
    </source>
</evidence>
<dbReference type="GO" id="GO:0003841">
    <property type="term" value="F:1-acylglycerol-3-phosphate O-acyltransferase activity"/>
    <property type="evidence" value="ECO:0007669"/>
    <property type="project" value="TreeGrafter"/>
</dbReference>
<keyword evidence="6" id="KW-0812">Transmembrane</keyword>
<dbReference type="EMBL" id="JACCEV010000001">
    <property type="protein sequence ID" value="NYT84096.1"/>
    <property type="molecule type" value="Genomic_DNA"/>
</dbReference>
<dbReference type="CDD" id="cd07989">
    <property type="entry name" value="LPLAT_AGPAT-like"/>
    <property type="match status" value="1"/>
</dbReference>
<keyword evidence="3 8" id="KW-0808">Transferase</keyword>
<evidence type="ECO:0000259" key="7">
    <source>
        <dbReference type="SMART" id="SM00563"/>
    </source>
</evidence>
<dbReference type="PANTHER" id="PTHR10434:SF64">
    <property type="entry name" value="1-ACYL-SN-GLYCEROL-3-PHOSPHATE ACYLTRANSFERASE-RELATED"/>
    <property type="match status" value="1"/>
</dbReference>
<evidence type="ECO:0000313" key="8">
    <source>
        <dbReference type="EMBL" id="NYT84096.1"/>
    </source>
</evidence>
<dbReference type="GO" id="GO:0006654">
    <property type="term" value="P:phosphatidic acid biosynthetic process"/>
    <property type="evidence" value="ECO:0007669"/>
    <property type="project" value="TreeGrafter"/>
</dbReference>
<keyword evidence="5 8" id="KW-0012">Acyltransferase</keyword>